<feature type="transmembrane region" description="Helical" evidence="1">
    <location>
        <begin position="74"/>
        <end position="93"/>
    </location>
</feature>
<dbReference type="Gene3D" id="1.10.1760.20">
    <property type="match status" value="1"/>
</dbReference>
<gene>
    <name evidence="2" type="primary">folT</name>
    <name evidence="2" type="ORF">NCTC10571_01987</name>
</gene>
<dbReference type="Proteomes" id="UP000255234">
    <property type="component" value="Unassembled WGS sequence"/>
</dbReference>
<dbReference type="EMBL" id="UGPP01000001">
    <property type="protein sequence ID" value="STY71813.1"/>
    <property type="molecule type" value="Genomic_DNA"/>
</dbReference>
<reference evidence="2 3" key="1">
    <citation type="submission" date="2018-06" db="EMBL/GenBank/DDBJ databases">
        <authorList>
            <consortium name="Pathogen Informatics"/>
            <person name="Doyle S."/>
        </authorList>
    </citation>
    <scope>NUCLEOTIDE SEQUENCE [LARGE SCALE GENOMIC DNA]</scope>
    <source>
        <strain evidence="2 3">NCTC10571</strain>
    </source>
</reference>
<feature type="transmembrane region" description="Helical" evidence="1">
    <location>
        <begin position="6"/>
        <end position="28"/>
    </location>
</feature>
<accession>A0A378NTV9</accession>
<dbReference type="InterPro" id="IPR009825">
    <property type="entry name" value="ECF_substrate-spec-like"/>
</dbReference>
<evidence type="ECO:0000313" key="3">
    <source>
        <dbReference type="Proteomes" id="UP000255234"/>
    </source>
</evidence>
<evidence type="ECO:0000256" key="1">
    <source>
        <dbReference type="SAM" id="Phobius"/>
    </source>
</evidence>
<feature type="transmembrane region" description="Helical" evidence="1">
    <location>
        <begin position="105"/>
        <end position="124"/>
    </location>
</feature>
<protein>
    <submittedName>
        <fullName evidence="2">Folate ECF transporter S component FolT</fullName>
    </submittedName>
</protein>
<keyword evidence="1" id="KW-1133">Transmembrane helix</keyword>
<sequence length="170" mass="19510">MYNNSSLSSIVYGGIFMALTILFTYVFAIQTTFIRVDFAFIPICLYAMRFGTTKTIIMSALADIIGSNLFMPGLYFPGFTISAIASSFIYGKFLYKKTITLKKLLLMNLTIFLFVDCILNNIWLTLMYKDAATSFYIMRIVKSVLLLPIKAAILYNIYKPLRYFILKYNN</sequence>
<dbReference type="NCBIfam" id="TIGR04518">
    <property type="entry name" value="ECF_S_folT_fam"/>
    <property type="match status" value="1"/>
</dbReference>
<keyword evidence="1" id="KW-0812">Transmembrane</keyword>
<dbReference type="GO" id="GO:0016020">
    <property type="term" value="C:membrane"/>
    <property type="evidence" value="ECO:0007669"/>
    <property type="project" value="InterPro"/>
</dbReference>
<proteinExistence type="predicted"/>
<dbReference type="AlphaFoldDB" id="A0A378NTV9"/>
<name>A0A378NTV9_9FIRM</name>
<feature type="transmembrane region" description="Helical" evidence="1">
    <location>
        <begin position="136"/>
        <end position="158"/>
    </location>
</feature>
<dbReference type="InterPro" id="IPR030949">
    <property type="entry name" value="ECF_S_folate_fam"/>
</dbReference>
<dbReference type="RefSeq" id="WP_008539967.1">
    <property type="nucleotide sequence ID" value="NZ_UGPP01000001.1"/>
</dbReference>
<organism evidence="2 3">
    <name type="scientific">Megamonas hypermegale</name>
    <dbReference type="NCBI Taxonomy" id="158847"/>
    <lineage>
        <taxon>Bacteria</taxon>
        <taxon>Bacillati</taxon>
        <taxon>Bacillota</taxon>
        <taxon>Negativicutes</taxon>
        <taxon>Selenomonadales</taxon>
        <taxon>Selenomonadaceae</taxon>
        <taxon>Megamonas</taxon>
    </lineage>
</organism>
<evidence type="ECO:0000313" key="2">
    <source>
        <dbReference type="EMBL" id="STY71813.1"/>
    </source>
</evidence>
<keyword evidence="1" id="KW-0472">Membrane</keyword>
<dbReference type="GeneID" id="62779331"/>
<dbReference type="Pfam" id="PF07155">
    <property type="entry name" value="ECF-ribofla_trS"/>
    <property type="match status" value="1"/>
</dbReference>